<dbReference type="Proteomes" id="UP000294498">
    <property type="component" value="Unassembled WGS sequence"/>
</dbReference>
<name>A0A4R8DG42_9BACT</name>
<gene>
    <name evidence="2" type="ORF">EDB95_3898</name>
</gene>
<evidence type="ECO:0008006" key="4">
    <source>
        <dbReference type="Google" id="ProtNLM"/>
    </source>
</evidence>
<evidence type="ECO:0000313" key="2">
    <source>
        <dbReference type="EMBL" id="TDW96076.1"/>
    </source>
</evidence>
<sequence>MKNWKLLLWTLVAATPIFSCQKMGIGTTATGTSDTSAVFSATIAGTAWTADSVTAVLVYGSQLPDKVLTLTGKSSGKIVTLSIQDTAFSSSTDSSLTVKEYSTSGLVTGTAFQYAIDTTLRNGDTTWVPQLSAETGETTVTSTSASGKTVTGTFAFTGIICVVDSTHTMTFDTVAITNGVFKNINYTFVKTRF</sequence>
<accession>A0A4R8DG42</accession>
<keyword evidence="1" id="KW-0732">Signal</keyword>
<protein>
    <recommendedName>
        <fullName evidence="4">Lipocalin-like protein</fullName>
    </recommendedName>
</protein>
<dbReference type="OrthoDB" id="1359196at2"/>
<organism evidence="2 3">
    <name type="scientific">Dinghuibacter silviterrae</name>
    <dbReference type="NCBI Taxonomy" id="1539049"/>
    <lineage>
        <taxon>Bacteria</taxon>
        <taxon>Pseudomonadati</taxon>
        <taxon>Bacteroidota</taxon>
        <taxon>Chitinophagia</taxon>
        <taxon>Chitinophagales</taxon>
        <taxon>Chitinophagaceae</taxon>
        <taxon>Dinghuibacter</taxon>
    </lineage>
</organism>
<proteinExistence type="predicted"/>
<comment type="caution">
    <text evidence="2">The sequence shown here is derived from an EMBL/GenBank/DDBJ whole genome shotgun (WGS) entry which is preliminary data.</text>
</comment>
<feature type="chain" id="PRO_5020743380" description="Lipocalin-like protein" evidence="1">
    <location>
        <begin position="22"/>
        <end position="193"/>
    </location>
</feature>
<dbReference type="EMBL" id="SODV01000002">
    <property type="protein sequence ID" value="TDW96076.1"/>
    <property type="molecule type" value="Genomic_DNA"/>
</dbReference>
<feature type="signal peptide" evidence="1">
    <location>
        <begin position="1"/>
        <end position="21"/>
    </location>
</feature>
<evidence type="ECO:0000313" key="3">
    <source>
        <dbReference type="Proteomes" id="UP000294498"/>
    </source>
</evidence>
<reference evidence="2 3" key="1">
    <citation type="submission" date="2019-03" db="EMBL/GenBank/DDBJ databases">
        <title>Genomic Encyclopedia of Type Strains, Phase IV (KMG-IV): sequencing the most valuable type-strain genomes for metagenomic binning, comparative biology and taxonomic classification.</title>
        <authorList>
            <person name="Goeker M."/>
        </authorList>
    </citation>
    <scope>NUCLEOTIDE SEQUENCE [LARGE SCALE GENOMIC DNA]</scope>
    <source>
        <strain evidence="2 3">DSM 100059</strain>
    </source>
</reference>
<evidence type="ECO:0000256" key="1">
    <source>
        <dbReference type="SAM" id="SignalP"/>
    </source>
</evidence>
<dbReference type="AlphaFoldDB" id="A0A4R8DG42"/>
<keyword evidence="3" id="KW-1185">Reference proteome</keyword>
<dbReference type="RefSeq" id="WP_133996027.1">
    <property type="nucleotide sequence ID" value="NZ_SODV01000002.1"/>
</dbReference>